<organism evidence="1 2">
    <name type="scientific">Vagococcus penaei</name>
    <dbReference type="NCBI Taxonomy" id="633807"/>
    <lineage>
        <taxon>Bacteria</taxon>
        <taxon>Bacillati</taxon>
        <taxon>Bacillota</taxon>
        <taxon>Bacilli</taxon>
        <taxon>Lactobacillales</taxon>
        <taxon>Enterococcaceae</taxon>
        <taxon>Vagococcus</taxon>
    </lineage>
</organism>
<sequence length="145" mass="16390">MKKPNTGYYIRMINSIVTESENIGEEMNASYEVVRQSIDNNTLDSLSQEKLSEIYSIFSQGTVKYDVLMDEINKLKAPVKVLGIHKKFEKAFSHYVAGCKEMLNSILVDDAKVDVEAFNASEAKQDEATDEIAFSIQRITQLIVK</sequence>
<dbReference type="STRING" id="633807.BW732_02505"/>
<dbReference type="KEGG" id="vpi:BW732_02505"/>
<gene>
    <name evidence="1" type="ORF">BW732_02505</name>
</gene>
<dbReference type="AlphaFoldDB" id="A0A1Q2D4D1"/>
<name>A0A1Q2D4D1_9ENTE</name>
<evidence type="ECO:0000313" key="1">
    <source>
        <dbReference type="EMBL" id="AQP53213.1"/>
    </source>
</evidence>
<dbReference type="Proteomes" id="UP000188246">
    <property type="component" value="Chromosome"/>
</dbReference>
<reference evidence="1 2" key="1">
    <citation type="journal article" date="2010" name="Int. J. Syst. Evol. Microbiol.">
        <title>Vagococcus penaei sp. nov., isolated from spoilage microbiota of cooked shrimp (Penaeus vannamei).</title>
        <authorList>
            <person name="Jaffres E."/>
            <person name="Prevost H."/>
            <person name="Rossero A."/>
            <person name="Joffraud J.J."/>
            <person name="Dousset X."/>
        </authorList>
    </citation>
    <scope>NUCLEOTIDE SEQUENCE [LARGE SCALE GENOMIC DNA]</scope>
    <source>
        <strain evidence="1 2">CD276</strain>
    </source>
</reference>
<proteinExistence type="predicted"/>
<dbReference type="EMBL" id="CP019609">
    <property type="protein sequence ID" value="AQP53213.1"/>
    <property type="molecule type" value="Genomic_DNA"/>
</dbReference>
<dbReference type="OrthoDB" id="2146076at2"/>
<dbReference type="RefSeq" id="WP_077275308.1">
    <property type="nucleotide sequence ID" value="NZ_CP019609.1"/>
</dbReference>
<keyword evidence="2" id="KW-1185">Reference proteome</keyword>
<protein>
    <submittedName>
        <fullName evidence="1">Uncharacterized protein</fullName>
    </submittedName>
</protein>
<accession>A0A1Q2D4D1</accession>
<evidence type="ECO:0000313" key="2">
    <source>
        <dbReference type="Proteomes" id="UP000188246"/>
    </source>
</evidence>